<evidence type="ECO:0000313" key="2">
    <source>
        <dbReference type="Proteomes" id="UP000281553"/>
    </source>
</evidence>
<gene>
    <name evidence="1" type="ORF">DILT_LOCUS3710</name>
</gene>
<evidence type="ECO:0000313" key="1">
    <source>
        <dbReference type="EMBL" id="VDK85413.1"/>
    </source>
</evidence>
<protein>
    <submittedName>
        <fullName evidence="1">Uncharacterized protein</fullName>
    </submittedName>
</protein>
<reference evidence="1 2" key="1">
    <citation type="submission" date="2018-11" db="EMBL/GenBank/DDBJ databases">
        <authorList>
            <consortium name="Pathogen Informatics"/>
        </authorList>
    </citation>
    <scope>NUCLEOTIDE SEQUENCE [LARGE SCALE GENOMIC DNA]</scope>
</reference>
<dbReference type="EMBL" id="UYRU01044112">
    <property type="protein sequence ID" value="VDK85413.1"/>
    <property type="molecule type" value="Genomic_DNA"/>
</dbReference>
<accession>A0A3P6TPZ9</accession>
<proteinExistence type="predicted"/>
<dbReference type="Proteomes" id="UP000281553">
    <property type="component" value="Unassembled WGS sequence"/>
</dbReference>
<organism evidence="1 2">
    <name type="scientific">Dibothriocephalus latus</name>
    <name type="common">Fish tapeworm</name>
    <name type="synonym">Diphyllobothrium latum</name>
    <dbReference type="NCBI Taxonomy" id="60516"/>
    <lineage>
        <taxon>Eukaryota</taxon>
        <taxon>Metazoa</taxon>
        <taxon>Spiralia</taxon>
        <taxon>Lophotrochozoa</taxon>
        <taxon>Platyhelminthes</taxon>
        <taxon>Cestoda</taxon>
        <taxon>Eucestoda</taxon>
        <taxon>Diphyllobothriidea</taxon>
        <taxon>Diphyllobothriidae</taxon>
        <taxon>Dibothriocephalus</taxon>
    </lineage>
</organism>
<name>A0A3P6TPZ9_DIBLA</name>
<keyword evidence="2" id="KW-1185">Reference proteome</keyword>
<sequence length="35" mass="3848">MTSTPQAQPKAGARECGSIHWLSSSMQLLKVTCNW</sequence>
<dbReference type="AlphaFoldDB" id="A0A3P6TPZ9"/>